<keyword evidence="1" id="KW-0812">Transmembrane</keyword>
<comment type="caution">
    <text evidence="2">The sequence shown here is derived from an EMBL/GenBank/DDBJ whole genome shotgun (WGS) entry which is preliminary data.</text>
</comment>
<sequence length="286" mass="31189">MKPRHMTPALLLLGFSTLLLGLSILLLGPHKHIALTTNFYLISDLLPAKVFNLLAALAFIFSAILAFLSIKQSNFRPILAYVLIAISLVPLGSLLSDTMWIASMGGFPVIGSGQGVIKYFALLSIGILLIKRTLSPLLSAWISIIPVLLVLLWIGGMKFTLLEAQGIAALVKSSPLMSWLYDVFSIQTTSNIIGVYDLIAVLLLILAMYYPKLIYPAVLMSGMVFVVTQSFLLSFSAALSSETLLSTTGHFLIKDLWFLVCLFFYYAALKPLAPIATLAKGRTSDK</sequence>
<accession>A0ABQ0MT93</accession>
<dbReference type="RefSeq" id="WP_057183333.1">
    <property type="nucleotide sequence ID" value="NZ_BDQM01000006.1"/>
</dbReference>
<reference evidence="2 3" key="1">
    <citation type="submission" date="2017-06" db="EMBL/GenBank/DDBJ databases">
        <title>Whole Genome Sequences of Colwellia marinimaniae MTCD1.</title>
        <authorList>
            <person name="Kusumoto H."/>
            <person name="Inoue M."/>
            <person name="Tanikawa K."/>
            <person name="Maeji H."/>
            <person name="Cameron J.H."/>
            <person name="Bartlett D.H."/>
        </authorList>
    </citation>
    <scope>NUCLEOTIDE SEQUENCE [LARGE SCALE GENOMIC DNA]</scope>
    <source>
        <strain evidence="2 3">MTCD1</strain>
    </source>
</reference>
<dbReference type="Pfam" id="PF04224">
    <property type="entry name" value="DUF417"/>
    <property type="match status" value="1"/>
</dbReference>
<protein>
    <submittedName>
        <fullName evidence="2">Membrane protein</fullName>
    </submittedName>
</protein>
<feature type="transmembrane region" description="Helical" evidence="1">
    <location>
        <begin position="184"/>
        <end position="206"/>
    </location>
</feature>
<feature type="transmembrane region" description="Helical" evidence="1">
    <location>
        <begin position="137"/>
        <end position="155"/>
    </location>
</feature>
<evidence type="ECO:0000313" key="2">
    <source>
        <dbReference type="EMBL" id="GAW95596.1"/>
    </source>
</evidence>
<dbReference type="Proteomes" id="UP000197068">
    <property type="component" value="Unassembled WGS sequence"/>
</dbReference>
<feature type="transmembrane region" description="Helical" evidence="1">
    <location>
        <begin position="50"/>
        <end position="70"/>
    </location>
</feature>
<evidence type="ECO:0000256" key="1">
    <source>
        <dbReference type="SAM" id="Phobius"/>
    </source>
</evidence>
<keyword evidence="1" id="KW-0472">Membrane</keyword>
<dbReference type="EMBL" id="BDQM01000006">
    <property type="protein sequence ID" value="GAW95596.1"/>
    <property type="molecule type" value="Genomic_DNA"/>
</dbReference>
<feature type="transmembrane region" description="Helical" evidence="1">
    <location>
        <begin position="213"/>
        <end position="236"/>
    </location>
</feature>
<feature type="transmembrane region" description="Helical" evidence="1">
    <location>
        <begin position="256"/>
        <end position="279"/>
    </location>
</feature>
<gene>
    <name evidence="2" type="ORF">MTCD1_01199</name>
</gene>
<feature type="transmembrane region" description="Helical" evidence="1">
    <location>
        <begin position="77"/>
        <end position="95"/>
    </location>
</feature>
<proteinExistence type="predicted"/>
<keyword evidence="3" id="KW-1185">Reference proteome</keyword>
<name>A0ABQ0MT93_9GAMM</name>
<keyword evidence="1" id="KW-1133">Transmembrane helix</keyword>
<dbReference type="InterPro" id="IPR007339">
    <property type="entry name" value="RclC-like"/>
</dbReference>
<evidence type="ECO:0000313" key="3">
    <source>
        <dbReference type="Proteomes" id="UP000197068"/>
    </source>
</evidence>
<dbReference type="PANTHER" id="PTHR40106">
    <property type="entry name" value="INNER MEMBRANE PROTEIN RCLC"/>
    <property type="match status" value="1"/>
</dbReference>
<organism evidence="2 3">
    <name type="scientific">Colwellia marinimaniae</name>
    <dbReference type="NCBI Taxonomy" id="1513592"/>
    <lineage>
        <taxon>Bacteria</taxon>
        <taxon>Pseudomonadati</taxon>
        <taxon>Pseudomonadota</taxon>
        <taxon>Gammaproteobacteria</taxon>
        <taxon>Alteromonadales</taxon>
        <taxon>Colwelliaceae</taxon>
        <taxon>Colwellia</taxon>
    </lineage>
</organism>
<dbReference type="PANTHER" id="PTHR40106:SF1">
    <property type="entry name" value="INNER MEMBRANE PROTEIN RCLC"/>
    <property type="match status" value="1"/>
</dbReference>
<feature type="transmembrane region" description="Helical" evidence="1">
    <location>
        <begin position="107"/>
        <end position="130"/>
    </location>
</feature>